<dbReference type="CDD" id="cd03447">
    <property type="entry name" value="FAS_MaoC"/>
    <property type="match status" value="1"/>
</dbReference>
<protein>
    <submittedName>
        <fullName evidence="19">Beta subunit of fatty acid synthase</fullName>
    </submittedName>
</protein>
<comment type="caution">
    <text evidence="19">The sequence shown here is derived from an EMBL/GenBank/DDBJ whole genome shotgun (WGS) entry which is preliminary data.</text>
</comment>
<gene>
    <name evidence="19" type="ORF">N7460_004374</name>
</gene>
<evidence type="ECO:0000256" key="11">
    <source>
        <dbReference type="ARBA" id="ARBA00048237"/>
    </source>
</evidence>
<keyword evidence="9" id="KW-0511">Multifunctional enzyme</keyword>
<dbReference type="PANTHER" id="PTHR10982:SF21">
    <property type="entry name" value="FATTY ACID SYNTHASE SUBUNIT BETA"/>
    <property type="match status" value="1"/>
</dbReference>
<dbReference type="Pfam" id="PF08354">
    <property type="entry name" value="Fas1-AflB-like_hel"/>
    <property type="match status" value="1"/>
</dbReference>
<dbReference type="InterPro" id="IPR013785">
    <property type="entry name" value="Aldolase_TIM"/>
</dbReference>
<dbReference type="FunFam" id="3.20.20.70:FF:000078">
    <property type="entry name" value="Fatty acid synthase beta subunit dehydratase"/>
    <property type="match status" value="1"/>
</dbReference>
<dbReference type="PRINTS" id="PR01483">
    <property type="entry name" value="FASYNTHASE"/>
</dbReference>
<dbReference type="Pfam" id="PF13452">
    <property type="entry name" value="FAS1_DH_region"/>
    <property type="match status" value="1"/>
</dbReference>
<comment type="subunit">
    <text evidence="10">[Alpha(6)beta(6)] hexamers of two multifunctional subunits (alpha and beta).</text>
</comment>
<evidence type="ECO:0000256" key="16">
    <source>
        <dbReference type="PIRNR" id="PIRNR005562"/>
    </source>
</evidence>
<dbReference type="Gene3D" id="1.20.1050.120">
    <property type="match status" value="1"/>
</dbReference>
<feature type="active site" description="For acetyltransferase activity" evidence="17">
    <location>
        <position position="283"/>
    </location>
</feature>
<dbReference type="GO" id="GO:0019171">
    <property type="term" value="F:(3R)-hydroxyacyl-[acyl-carrier-protein] dehydratase activity"/>
    <property type="evidence" value="ECO:0007669"/>
    <property type="project" value="UniProtKB-EC"/>
</dbReference>
<dbReference type="Pfam" id="PF00698">
    <property type="entry name" value="Acyl_transf_1"/>
    <property type="match status" value="1"/>
</dbReference>
<comment type="catalytic activity">
    <reaction evidence="13">
        <text>(9Z)-octadecenoyl-[ACP] + H2O = (9Z)-octadecenoate + holo-[ACP] + H(+)</text>
        <dbReference type="Rhea" id="RHEA:15057"/>
        <dbReference type="Rhea" id="RHEA-COMP:9685"/>
        <dbReference type="Rhea" id="RHEA-COMP:9924"/>
        <dbReference type="ChEBI" id="CHEBI:15377"/>
        <dbReference type="ChEBI" id="CHEBI:15378"/>
        <dbReference type="ChEBI" id="CHEBI:30823"/>
        <dbReference type="ChEBI" id="CHEBI:64479"/>
        <dbReference type="ChEBI" id="CHEBI:78783"/>
        <dbReference type="EC" id="3.1.2.14"/>
    </reaction>
</comment>
<comment type="catalytic activity">
    <reaction evidence="14">
        <text>a 2,3-saturated acyl-[ACP] + NAD(+) = a (2E)-enoyl-[ACP] + NADH + H(+)</text>
        <dbReference type="Rhea" id="RHEA:10240"/>
        <dbReference type="Rhea" id="RHEA-COMP:9925"/>
        <dbReference type="Rhea" id="RHEA-COMP:9926"/>
        <dbReference type="ChEBI" id="CHEBI:15378"/>
        <dbReference type="ChEBI" id="CHEBI:57540"/>
        <dbReference type="ChEBI" id="CHEBI:57945"/>
        <dbReference type="ChEBI" id="CHEBI:78784"/>
        <dbReference type="ChEBI" id="CHEBI:78785"/>
        <dbReference type="EC" id="1.3.1.9"/>
    </reaction>
</comment>
<dbReference type="GO" id="GO:0005835">
    <property type="term" value="C:fatty acid synthase complex"/>
    <property type="evidence" value="ECO:0007669"/>
    <property type="project" value="UniProtKB-UniRule"/>
</dbReference>
<dbReference type="GO" id="GO:0004313">
    <property type="term" value="F:[acyl-carrier-protein] S-acetyltransferase activity"/>
    <property type="evidence" value="ECO:0007669"/>
    <property type="project" value="UniProtKB-EC"/>
</dbReference>
<dbReference type="Gene3D" id="3.30.1120.100">
    <property type="match status" value="1"/>
</dbReference>
<dbReference type="InterPro" id="IPR039569">
    <property type="entry name" value="FAS1-like_DH_region"/>
</dbReference>
<dbReference type="InterPro" id="IPR040883">
    <property type="entry name" value="FAS_meander"/>
</dbReference>
<dbReference type="Gene3D" id="6.10.140.1400">
    <property type="match status" value="1"/>
</dbReference>
<feature type="active site" description="For malonyltransferase activity" evidence="17">
    <location>
        <position position="1786"/>
    </location>
</feature>
<comment type="catalytic activity">
    <reaction evidence="1">
        <text>a (3R)-hydroxyacyl-[ACP] = a (2E)-enoyl-[ACP] + H2O</text>
        <dbReference type="Rhea" id="RHEA:13097"/>
        <dbReference type="Rhea" id="RHEA-COMP:9925"/>
        <dbReference type="Rhea" id="RHEA-COMP:9945"/>
        <dbReference type="ChEBI" id="CHEBI:15377"/>
        <dbReference type="ChEBI" id="CHEBI:78784"/>
        <dbReference type="ChEBI" id="CHEBI:78827"/>
        <dbReference type="EC" id="4.2.1.59"/>
    </reaction>
</comment>
<evidence type="ECO:0000256" key="14">
    <source>
        <dbReference type="ARBA" id="ARBA00048572"/>
    </source>
</evidence>
<reference evidence="19" key="2">
    <citation type="submission" date="2023-01" db="EMBL/GenBank/DDBJ databases">
        <authorList>
            <person name="Petersen C."/>
        </authorList>
    </citation>
    <scope>NUCLEOTIDE SEQUENCE</scope>
    <source>
        <strain evidence="19">IBT 15450</strain>
    </source>
</reference>
<evidence type="ECO:0000256" key="8">
    <source>
        <dbReference type="ARBA" id="ARBA00023239"/>
    </source>
</evidence>
<dbReference type="Gene3D" id="6.20.240.10">
    <property type="match status" value="1"/>
</dbReference>
<dbReference type="GO" id="GO:0004318">
    <property type="term" value="F:enoyl-[acyl-carrier-protein] reductase (NADH) activity"/>
    <property type="evidence" value="ECO:0007669"/>
    <property type="project" value="UniProtKB-UniRule"/>
</dbReference>
<dbReference type="Pfam" id="PF01575">
    <property type="entry name" value="MaoC_dehydratas"/>
    <property type="match status" value="1"/>
</dbReference>
<dbReference type="GO" id="GO:0016297">
    <property type="term" value="F:fatty acyl-[ACP] hydrolase activity"/>
    <property type="evidence" value="ECO:0007669"/>
    <property type="project" value="UniProtKB-EC"/>
</dbReference>
<feature type="domain" description="Malonyl-CoA:ACP transacylase (MAT)" evidence="18">
    <location>
        <begin position="1642"/>
        <end position="1961"/>
    </location>
</feature>
<keyword evidence="7 16" id="KW-0520">NAD</keyword>
<dbReference type="InterPro" id="IPR029069">
    <property type="entry name" value="HotDog_dom_sf"/>
</dbReference>
<dbReference type="InterPro" id="IPR041099">
    <property type="entry name" value="FAS1_N"/>
</dbReference>
<dbReference type="InterPro" id="IPR016452">
    <property type="entry name" value="Fas1/AflB-like"/>
</dbReference>
<keyword evidence="3 16" id="KW-0808">Transferase</keyword>
<comment type="similarity">
    <text evidence="2 16">Belongs to the fungal fatty acid synthetase subunit beta family.</text>
</comment>
<keyword evidence="4 16" id="KW-0378">Hydrolase</keyword>
<dbReference type="InterPro" id="IPR014043">
    <property type="entry name" value="Acyl_transferase_dom"/>
</dbReference>
<dbReference type="InterPro" id="IPR032088">
    <property type="entry name" value="SAT"/>
</dbReference>
<evidence type="ECO:0000313" key="19">
    <source>
        <dbReference type="EMBL" id="KAJ6043019.1"/>
    </source>
</evidence>
<comment type="catalytic activity">
    <reaction evidence="12">
        <text>holo-[ACP] + malonyl-CoA = malonyl-[ACP] + CoA</text>
        <dbReference type="Rhea" id="RHEA:41792"/>
        <dbReference type="Rhea" id="RHEA-COMP:9623"/>
        <dbReference type="Rhea" id="RHEA-COMP:9685"/>
        <dbReference type="ChEBI" id="CHEBI:57287"/>
        <dbReference type="ChEBI" id="CHEBI:57384"/>
        <dbReference type="ChEBI" id="CHEBI:64479"/>
        <dbReference type="ChEBI" id="CHEBI:78449"/>
        <dbReference type="EC" id="2.3.1.39"/>
    </reaction>
</comment>
<dbReference type="Proteomes" id="UP001219568">
    <property type="component" value="Unassembled WGS sequence"/>
</dbReference>
<dbReference type="InterPro" id="IPR002539">
    <property type="entry name" value="MaoC-like_dom"/>
</dbReference>
<dbReference type="Gene3D" id="3.40.366.10">
    <property type="entry name" value="Malonyl-Coenzyme A Acyl Carrier Protein, domain 2"/>
    <property type="match status" value="3"/>
</dbReference>
<evidence type="ECO:0000256" key="10">
    <source>
        <dbReference type="ARBA" id="ARBA00033756"/>
    </source>
</evidence>
<dbReference type="SMART" id="SM00827">
    <property type="entry name" value="PKS_AT"/>
    <property type="match status" value="1"/>
</dbReference>
<evidence type="ECO:0000256" key="17">
    <source>
        <dbReference type="PIRSR" id="PIRSR005562-1"/>
    </source>
</evidence>
<evidence type="ECO:0000256" key="5">
    <source>
        <dbReference type="ARBA" id="ARBA00022857"/>
    </source>
</evidence>
<evidence type="ECO:0000256" key="4">
    <source>
        <dbReference type="ARBA" id="ARBA00022801"/>
    </source>
</evidence>
<evidence type="ECO:0000256" key="15">
    <source>
        <dbReference type="ARBA" id="ARBA00048835"/>
    </source>
</evidence>
<dbReference type="SUPFAM" id="SSF54637">
    <property type="entry name" value="Thioesterase/thiol ester dehydrase-isomerase"/>
    <property type="match status" value="1"/>
</dbReference>
<dbReference type="SUPFAM" id="SSF51412">
    <property type="entry name" value="Inosine monophosphate dehydrogenase (IMPDH)"/>
    <property type="match status" value="1"/>
</dbReference>
<comment type="catalytic activity">
    <reaction evidence="11">
        <text>acetyl-CoA + n malonyl-CoA + 2n NADPH + 4n H(+) = a long-chain-acyl-CoA + n CoA + n CO2 + 2n NADP(+).</text>
        <dbReference type="EC" id="2.3.1.86"/>
    </reaction>
</comment>
<dbReference type="Pfam" id="PF22235">
    <property type="entry name" value="FAS1_thioest_ins"/>
    <property type="match status" value="1"/>
</dbReference>
<dbReference type="Pfam" id="PF17828">
    <property type="entry name" value="FAS_N"/>
    <property type="match status" value="1"/>
</dbReference>
<evidence type="ECO:0000256" key="7">
    <source>
        <dbReference type="ARBA" id="ARBA00023027"/>
    </source>
</evidence>
<sequence length="2021" mass="223346">MTSALEVISPSSGICTPSTSSAAHLLDFYLQYGEIVASLPVDAHIIPTLHSYRIPFLEKFSNPASNGETQTAPQSAETLSLQFLGHLIHNGVSADIVDTLLRSFESRYVRNSDIHSVITGTSDPVASRRNALRNYFSAMEYVSITLTPAKSALFQSTHTGMSKVMMLFGGQGSANASCVRELRILNTTYRCLLRRLIDTITPVLASLCQRPHTKQFFAGRIIDLQSWLVDDQETPCEEFLSTAPVSFPIIGLLDLAHYCVTCHVLGKSPDEMIASLNGVSGHSQGIVVAAAVAKSTSWDAFYTNASLAMEILFWTGFESHQGAPRCFISPDSIQDSLSKGYGQPSPMLSVRGLERTKLDEILQKCNTYFSLNSQIHVALANSKTNFVVAGPQASLYGLCGYLRDIAASADMDQTRIPFSQRKSVIYHHFLPISAPFHTTYLEEAAAKIKYRLHDKTFTTSDGQVQLIHTTTGEAINMDGEVALVQSVVDAVTTGFVDFPRLLSHPNTTHFVVFGLGRLGELVKQNRQGYGQRIICGSEIDVVGRDTGSKVELFASTLPPRELPWGVAYAPRLLQTLDGMLVLDTKLSRLLQVPPVLTAGMTPTSVPWDFVAAVMNAGYYAELAAGGYYSEDVLERAIEKLVSEISPARGITLNLIYVNPEAISWQTRLVRKLIRNGTPIDGITIGAGVPSLEVALNYIDEIGLKYISFKPGSIDAIMAVLEIADGRPGFPIILQWTGGRGGGHHSFEDFHAPILATYHECRNRQNVILVAGSGFGAGEDTYPYMSGSWSKQLGYPMMPFDGVLLGSRLMVCREAHTSPQVKQLICHTPGVADGGWEQTYTGGAGGVITVKSEMGQPIHKIANRAVHLWAELDREMFALPRPKMAEALQKKKQYIISRLNSDYAKPWFGQDLTGNPLDLIDMTYTAVLKRLIQLMYISHQKRWIHGSYMRLVYDFALRSLARISFGFAVELDALRDPTRFIESFTSHCPEGDRQQLHPDDATFFIQRCKARGQKPVNFIPILDENFESWFKKDSLWQSEDIEAVVDQDVERVCVLQGPVAVRHSINRDQSAQDILGKISDFHTTTLLSEHYDGDLSRIPKMKDPASTSPLSHWPLGHSNENTACIQTFRALPDDSVDWLEVLTANSFGWVHDLVCESHIIRNGVRRKNHFQNLFKLKTGQTLLLDHGAQRIVLGDTQSGNKLVVLYRHDSDNTLGVDLYQPSDFTAVSAVLSLQYKHLSAGVLSALVELDSERDARIKSFYSKLWLGYEMDASSPHATFTAPAITLTHKLLDELHEILGSPPTRESESAVPLDIAIIIAWEVLVKPLLLPAVKGDLLRLVHRENTTEYCPSATPFQLGDALQSSSHIQSINIEETGKSLVVKATIERNGSPVAWVTSTFSCWEPEIEIKVSSSIEAELLRSRSWLSLDDPQLDLVGKTLSFRLTTLASRRDKQTFEQLSTTGLVIFNAWNGEKTEIGRVAFQAGGCKGNPVLDFLGRKGDPATELKELKHPVQLYSASQAVRVPESNEPYSQFSKDFNPIHISEIFSQYAELPGTITHGMYTSAAIRSVVERTAADGDIQRFRRWSCSFVGMVLPGDQLDVHVDQIGLVEGRLLLKVAAMNNRTQETVLRGEAEVDQAPSVYVFTGQGSQSLGMGMTSYQSSPAAKKVWDDADQFLLGKFGWSVLELVRSNPKLLTVYFRGQRGRQLRSNYMAMTIDSYRPDGSVVKEPIIKDLTSESISYTFSDSRGLLFSTQFAQPIIVLLEQAAMADLKDRGIIQEGASFAGHSLGEYGALSAFAEFMRFEDLLQVVFYRGLAMQIAIERDDQGRTNFSMAAVNPIRVGEFFKEAALRKLVEVIATTTNELLEIVNFNVEGEQYVCAGTLENLHALGATLDHIAKAPGGAILARMLMDNPQSEECLNIVSQKVHEAQQLSSPITVQRSTALIPLQGIDVPFHSAHLRGGVPSYRSFLEERIRDGDVDPQRLIGKWIPNVMGKPFSLSSEYLKDAHRLTASPVLGEILSV</sequence>
<dbReference type="GO" id="GO:0004314">
    <property type="term" value="F:[acyl-carrier-protein] S-malonyltransferase activity"/>
    <property type="evidence" value="ECO:0007669"/>
    <property type="project" value="UniProtKB-EC"/>
</dbReference>
<dbReference type="Pfam" id="PF17951">
    <property type="entry name" value="FAS_meander"/>
    <property type="match status" value="1"/>
</dbReference>
<dbReference type="Gene3D" id="3.10.129.10">
    <property type="entry name" value="Hotdog Thioesterase"/>
    <property type="match status" value="1"/>
</dbReference>
<dbReference type="Pfam" id="PF16073">
    <property type="entry name" value="SAT"/>
    <property type="match status" value="1"/>
</dbReference>
<dbReference type="InterPro" id="IPR016035">
    <property type="entry name" value="Acyl_Trfase/lysoPLipase"/>
</dbReference>
<evidence type="ECO:0000259" key="18">
    <source>
        <dbReference type="SMART" id="SM00827"/>
    </source>
</evidence>
<proteinExistence type="inferred from homology"/>
<evidence type="ECO:0000256" key="2">
    <source>
        <dbReference type="ARBA" id="ARBA00010009"/>
    </source>
</evidence>
<dbReference type="GO" id="GO:0004312">
    <property type="term" value="F:fatty acid synthase activity"/>
    <property type="evidence" value="ECO:0007669"/>
    <property type="project" value="InterPro"/>
</dbReference>
<keyword evidence="6 16" id="KW-0560">Oxidoreductase</keyword>
<dbReference type="Gene3D" id="6.10.60.10">
    <property type="match status" value="1"/>
</dbReference>
<dbReference type="FunFam" id="3.40.366.10:FF:000006">
    <property type="entry name" value="Fatty acid synthase beta subunit dehydratase"/>
    <property type="match status" value="1"/>
</dbReference>
<accession>A0AAD6IDM2</accession>
<dbReference type="GO" id="GO:0004321">
    <property type="term" value="F:fatty-acyl-CoA synthase activity"/>
    <property type="evidence" value="ECO:0007669"/>
    <property type="project" value="UniProtKB-EC"/>
</dbReference>
<dbReference type="PANTHER" id="PTHR10982">
    <property type="entry name" value="MALONYL COA-ACYL CARRIER PROTEIN TRANSACYLASE"/>
    <property type="match status" value="1"/>
</dbReference>
<organism evidence="19 20">
    <name type="scientific">Penicillium canescens</name>
    <dbReference type="NCBI Taxonomy" id="5083"/>
    <lineage>
        <taxon>Eukaryota</taxon>
        <taxon>Fungi</taxon>
        <taxon>Dikarya</taxon>
        <taxon>Ascomycota</taxon>
        <taxon>Pezizomycotina</taxon>
        <taxon>Eurotiomycetes</taxon>
        <taxon>Eurotiomycetidae</taxon>
        <taxon>Eurotiales</taxon>
        <taxon>Aspergillaceae</taxon>
        <taxon>Penicillium</taxon>
    </lineage>
</organism>
<reference evidence="19" key="1">
    <citation type="journal article" date="2023" name="IMA Fungus">
        <title>Comparative genomic study of the Penicillium genus elucidates a diverse pangenome and 15 lateral gene transfer events.</title>
        <authorList>
            <person name="Petersen C."/>
            <person name="Sorensen T."/>
            <person name="Nielsen M.R."/>
            <person name="Sondergaard T.E."/>
            <person name="Sorensen J.L."/>
            <person name="Fitzpatrick D.A."/>
            <person name="Frisvad J.C."/>
            <person name="Nielsen K.L."/>
        </authorList>
    </citation>
    <scope>NUCLEOTIDE SEQUENCE</scope>
    <source>
        <strain evidence="19">IBT 15450</strain>
    </source>
</reference>
<dbReference type="InterPro" id="IPR013565">
    <property type="entry name" value="Fas1/AflB-like_central"/>
</dbReference>
<evidence type="ECO:0000256" key="13">
    <source>
        <dbReference type="ARBA" id="ARBA00048536"/>
    </source>
</evidence>
<evidence type="ECO:0000256" key="3">
    <source>
        <dbReference type="ARBA" id="ARBA00022679"/>
    </source>
</evidence>
<dbReference type="Gene3D" id="3.20.20.70">
    <property type="entry name" value="Aldolase class I"/>
    <property type="match status" value="1"/>
</dbReference>
<name>A0AAD6IDM2_PENCN</name>
<keyword evidence="20" id="KW-1185">Reference proteome</keyword>
<dbReference type="PIRSF" id="PIRSF005562">
    <property type="entry name" value="FAS_yeast_beta"/>
    <property type="match status" value="1"/>
</dbReference>
<dbReference type="InterPro" id="IPR003965">
    <property type="entry name" value="Fatty_acid_synthase"/>
</dbReference>
<evidence type="ECO:0000256" key="12">
    <source>
        <dbReference type="ARBA" id="ARBA00048462"/>
    </source>
</evidence>
<dbReference type="InterPro" id="IPR001227">
    <property type="entry name" value="Ac_transferase_dom_sf"/>
</dbReference>
<dbReference type="GO" id="GO:0006633">
    <property type="term" value="P:fatty acid biosynthetic process"/>
    <property type="evidence" value="ECO:0007669"/>
    <property type="project" value="InterPro"/>
</dbReference>
<evidence type="ECO:0000256" key="9">
    <source>
        <dbReference type="ARBA" id="ARBA00023268"/>
    </source>
</evidence>
<dbReference type="Gene3D" id="3.30.70.3330">
    <property type="match status" value="1"/>
</dbReference>
<evidence type="ECO:0000256" key="1">
    <source>
        <dbReference type="ARBA" id="ARBA00001055"/>
    </source>
</evidence>
<keyword evidence="5 16" id="KW-0521">NADP</keyword>
<dbReference type="EMBL" id="JAQJZL010000004">
    <property type="protein sequence ID" value="KAJ6043019.1"/>
    <property type="molecule type" value="Genomic_DNA"/>
</dbReference>
<comment type="catalytic activity">
    <reaction evidence="15">
        <text>holo-[ACP] + acetyl-CoA = acetyl-[ACP] + CoA</text>
        <dbReference type="Rhea" id="RHEA:41788"/>
        <dbReference type="Rhea" id="RHEA-COMP:9621"/>
        <dbReference type="Rhea" id="RHEA-COMP:9685"/>
        <dbReference type="ChEBI" id="CHEBI:57287"/>
        <dbReference type="ChEBI" id="CHEBI:57288"/>
        <dbReference type="ChEBI" id="CHEBI:64479"/>
        <dbReference type="ChEBI" id="CHEBI:78446"/>
        <dbReference type="EC" id="2.3.1.38"/>
    </reaction>
</comment>
<evidence type="ECO:0000256" key="6">
    <source>
        <dbReference type="ARBA" id="ARBA00023002"/>
    </source>
</evidence>
<dbReference type="InterPro" id="IPR050830">
    <property type="entry name" value="Fungal_FAS"/>
</dbReference>
<dbReference type="SUPFAM" id="SSF52151">
    <property type="entry name" value="FabD/lysophospholipase-like"/>
    <property type="match status" value="2"/>
</dbReference>
<dbReference type="Gene3D" id="1.20.930.70">
    <property type="match status" value="1"/>
</dbReference>
<evidence type="ECO:0000313" key="20">
    <source>
        <dbReference type="Proteomes" id="UP001219568"/>
    </source>
</evidence>
<keyword evidence="8" id="KW-0456">Lyase</keyword>